<evidence type="ECO:0000313" key="2">
    <source>
        <dbReference type="EMBL" id="MER6903755.1"/>
    </source>
</evidence>
<comment type="caution">
    <text evidence="2">The sequence shown here is derived from an EMBL/GenBank/DDBJ whole genome shotgun (WGS) entry which is preliminary data.</text>
</comment>
<keyword evidence="1" id="KW-0812">Transmembrane</keyword>
<dbReference type="EMBL" id="JBEPCV010000005">
    <property type="protein sequence ID" value="MER6903755.1"/>
    <property type="molecule type" value="Genomic_DNA"/>
</dbReference>
<gene>
    <name evidence="2" type="ORF">ABT322_08190</name>
</gene>
<name>A0ABV1VCN0_9ACTN</name>
<reference evidence="2 3" key="1">
    <citation type="submission" date="2024-06" db="EMBL/GenBank/DDBJ databases">
        <title>The Natural Products Discovery Center: Release of the First 8490 Sequenced Strains for Exploring Actinobacteria Biosynthetic Diversity.</title>
        <authorList>
            <person name="Kalkreuter E."/>
            <person name="Kautsar S.A."/>
            <person name="Yang D."/>
            <person name="Bader C.D."/>
            <person name="Teijaro C.N."/>
            <person name="Fluegel L."/>
            <person name="Davis C.M."/>
            <person name="Simpson J.R."/>
            <person name="Lauterbach L."/>
            <person name="Steele A.D."/>
            <person name="Gui C."/>
            <person name="Meng S."/>
            <person name="Li G."/>
            <person name="Viehrig K."/>
            <person name="Ye F."/>
            <person name="Su P."/>
            <person name="Kiefer A.F."/>
            <person name="Nichols A."/>
            <person name="Cepeda A.J."/>
            <person name="Yan W."/>
            <person name="Fan B."/>
            <person name="Jiang Y."/>
            <person name="Adhikari A."/>
            <person name="Zheng C.-J."/>
            <person name="Schuster L."/>
            <person name="Cowan T.M."/>
            <person name="Smanski M.J."/>
            <person name="Chevrette M.G."/>
            <person name="De Carvalho L.P.S."/>
            <person name="Shen B."/>
        </authorList>
    </citation>
    <scope>NUCLEOTIDE SEQUENCE [LARGE SCALE GENOMIC DNA]</scope>
    <source>
        <strain evidence="2 3">NPDC000632</strain>
    </source>
</reference>
<dbReference type="Proteomes" id="UP001490330">
    <property type="component" value="Unassembled WGS sequence"/>
</dbReference>
<feature type="transmembrane region" description="Helical" evidence="1">
    <location>
        <begin position="36"/>
        <end position="53"/>
    </location>
</feature>
<protein>
    <submittedName>
        <fullName evidence="2">Uncharacterized protein</fullName>
    </submittedName>
</protein>
<organism evidence="2 3">
    <name type="scientific">Streptomyces flaveolus</name>
    <dbReference type="NCBI Taxonomy" id="67297"/>
    <lineage>
        <taxon>Bacteria</taxon>
        <taxon>Bacillati</taxon>
        <taxon>Actinomycetota</taxon>
        <taxon>Actinomycetes</taxon>
        <taxon>Kitasatosporales</taxon>
        <taxon>Streptomycetaceae</taxon>
        <taxon>Streptomyces</taxon>
    </lineage>
</organism>
<evidence type="ECO:0000256" key="1">
    <source>
        <dbReference type="SAM" id="Phobius"/>
    </source>
</evidence>
<evidence type="ECO:0000313" key="3">
    <source>
        <dbReference type="Proteomes" id="UP001490330"/>
    </source>
</evidence>
<dbReference type="RefSeq" id="WP_350726262.1">
    <property type="nucleotide sequence ID" value="NZ_JBEPCO010000090.1"/>
</dbReference>
<sequence length="63" mass="7267">MEAQTWKHFPFRYRDPNAADLTLAAVVWYLLHIQPQVPEVIAGIAAFLVLRCVSYDRPAGKRR</sequence>
<keyword evidence="3" id="KW-1185">Reference proteome</keyword>
<proteinExistence type="predicted"/>
<accession>A0ABV1VCN0</accession>
<keyword evidence="1" id="KW-1133">Transmembrane helix</keyword>
<keyword evidence="1" id="KW-0472">Membrane</keyword>